<gene>
    <name evidence="18" type="ORF">Sjap_025321</name>
</gene>
<accession>A0AAP0E1E0</accession>
<dbReference type="InterPro" id="IPR038408">
    <property type="entry name" value="GNK2_sf"/>
</dbReference>
<evidence type="ECO:0000313" key="18">
    <source>
        <dbReference type="EMBL" id="KAK9084910.1"/>
    </source>
</evidence>
<comment type="subcellular location">
    <subcellularLocation>
        <location evidence="1">Membrane</location>
        <topology evidence="1">Single-pass membrane protein</topology>
    </subcellularLocation>
</comment>
<name>A0AAP0E1E0_9MAGN</name>
<evidence type="ECO:0000259" key="17">
    <source>
        <dbReference type="PROSITE" id="PS51473"/>
    </source>
</evidence>
<dbReference type="Gene3D" id="3.30.200.20">
    <property type="entry name" value="Phosphorylase Kinase, domain 1"/>
    <property type="match status" value="1"/>
</dbReference>
<evidence type="ECO:0000256" key="8">
    <source>
        <dbReference type="ARBA" id="ARBA00022741"/>
    </source>
</evidence>
<evidence type="ECO:0000256" key="1">
    <source>
        <dbReference type="ARBA" id="ARBA00004167"/>
    </source>
</evidence>
<evidence type="ECO:0000256" key="3">
    <source>
        <dbReference type="ARBA" id="ARBA00022527"/>
    </source>
</evidence>
<dbReference type="GO" id="GO:0005524">
    <property type="term" value="F:ATP binding"/>
    <property type="evidence" value="ECO:0007669"/>
    <property type="project" value="UniProtKB-KW"/>
</dbReference>
<evidence type="ECO:0000256" key="4">
    <source>
        <dbReference type="ARBA" id="ARBA00022679"/>
    </source>
</evidence>
<dbReference type="InterPro" id="IPR002902">
    <property type="entry name" value="GNK2"/>
</dbReference>
<keyword evidence="12 15" id="KW-0472">Membrane</keyword>
<dbReference type="InterPro" id="IPR011009">
    <property type="entry name" value="Kinase-like_dom_sf"/>
</dbReference>
<keyword evidence="9" id="KW-0418">Kinase</keyword>
<keyword evidence="4" id="KW-0808">Transferase</keyword>
<comment type="catalytic activity">
    <reaction evidence="14">
        <text>L-seryl-[protein] + ATP = O-phospho-L-seryl-[protein] + ADP + H(+)</text>
        <dbReference type="Rhea" id="RHEA:17989"/>
        <dbReference type="Rhea" id="RHEA-COMP:9863"/>
        <dbReference type="Rhea" id="RHEA-COMP:11604"/>
        <dbReference type="ChEBI" id="CHEBI:15378"/>
        <dbReference type="ChEBI" id="CHEBI:29999"/>
        <dbReference type="ChEBI" id="CHEBI:30616"/>
        <dbReference type="ChEBI" id="CHEBI:83421"/>
        <dbReference type="ChEBI" id="CHEBI:456216"/>
        <dbReference type="EC" id="2.7.11.1"/>
    </reaction>
</comment>
<evidence type="ECO:0000256" key="14">
    <source>
        <dbReference type="ARBA" id="ARBA00048679"/>
    </source>
</evidence>
<dbReference type="EC" id="2.7.11.1" evidence="2"/>
<dbReference type="EMBL" id="JBBNAE010000011">
    <property type="protein sequence ID" value="KAK9084910.1"/>
    <property type="molecule type" value="Genomic_DNA"/>
</dbReference>
<keyword evidence="3" id="KW-0723">Serine/threonine-protein kinase</keyword>
<dbReference type="Gene3D" id="3.30.430.20">
    <property type="entry name" value="Gnk2 domain, C-X8-C-X2-C motif"/>
    <property type="match status" value="1"/>
</dbReference>
<evidence type="ECO:0000259" key="16">
    <source>
        <dbReference type="PROSITE" id="PS50011"/>
    </source>
</evidence>
<dbReference type="PROSITE" id="PS51473">
    <property type="entry name" value="GNK2"/>
    <property type="match status" value="1"/>
</dbReference>
<dbReference type="PANTHER" id="PTHR27002">
    <property type="entry name" value="RECEPTOR-LIKE SERINE/THREONINE-PROTEIN KINASE SD1-8"/>
    <property type="match status" value="1"/>
</dbReference>
<evidence type="ECO:0000256" key="12">
    <source>
        <dbReference type="ARBA" id="ARBA00023136"/>
    </source>
</evidence>
<dbReference type="PANTHER" id="PTHR27002:SF980">
    <property type="entry name" value="CYSTEINE-RICH RECEPTOR-LIKE PROTEIN KINASE 10 ISOFORM X1"/>
    <property type="match status" value="1"/>
</dbReference>
<evidence type="ECO:0000256" key="2">
    <source>
        <dbReference type="ARBA" id="ARBA00012513"/>
    </source>
</evidence>
<evidence type="ECO:0000256" key="5">
    <source>
        <dbReference type="ARBA" id="ARBA00022692"/>
    </source>
</evidence>
<protein>
    <recommendedName>
        <fullName evidence="2">non-specific serine/threonine protein kinase</fullName>
        <ecNumber evidence="2">2.7.11.1</ecNumber>
    </recommendedName>
</protein>
<proteinExistence type="predicted"/>
<feature type="domain" description="Protein kinase" evidence="16">
    <location>
        <begin position="1"/>
        <end position="466"/>
    </location>
</feature>
<evidence type="ECO:0000256" key="9">
    <source>
        <dbReference type="ARBA" id="ARBA00022777"/>
    </source>
</evidence>
<dbReference type="InterPro" id="IPR000719">
    <property type="entry name" value="Prot_kinase_dom"/>
</dbReference>
<evidence type="ECO:0000256" key="13">
    <source>
        <dbReference type="ARBA" id="ARBA00047899"/>
    </source>
</evidence>
<dbReference type="FunFam" id="1.10.510.10:FF:001023">
    <property type="entry name" value="Os07g0541700 protein"/>
    <property type="match status" value="1"/>
</dbReference>
<dbReference type="PROSITE" id="PS50011">
    <property type="entry name" value="PROTEIN_KINASE_DOM"/>
    <property type="match status" value="1"/>
</dbReference>
<organism evidence="18 19">
    <name type="scientific">Stephania japonica</name>
    <dbReference type="NCBI Taxonomy" id="461633"/>
    <lineage>
        <taxon>Eukaryota</taxon>
        <taxon>Viridiplantae</taxon>
        <taxon>Streptophyta</taxon>
        <taxon>Embryophyta</taxon>
        <taxon>Tracheophyta</taxon>
        <taxon>Spermatophyta</taxon>
        <taxon>Magnoliopsida</taxon>
        <taxon>Ranunculales</taxon>
        <taxon>Menispermaceae</taxon>
        <taxon>Menispermoideae</taxon>
        <taxon>Cissampelideae</taxon>
        <taxon>Stephania</taxon>
    </lineage>
</organism>
<dbReference type="GO" id="GO:0004674">
    <property type="term" value="F:protein serine/threonine kinase activity"/>
    <property type="evidence" value="ECO:0007669"/>
    <property type="project" value="UniProtKB-KW"/>
</dbReference>
<dbReference type="AlphaFoldDB" id="A0AAP0E1E0"/>
<comment type="caution">
    <text evidence="18">The sequence shown here is derived from an EMBL/GenBank/DDBJ whole genome shotgun (WGS) entry which is preliminary data.</text>
</comment>
<reference evidence="18 19" key="1">
    <citation type="submission" date="2024-01" db="EMBL/GenBank/DDBJ databases">
        <title>Genome assemblies of Stephania.</title>
        <authorList>
            <person name="Yang L."/>
        </authorList>
    </citation>
    <scope>NUCLEOTIDE SEQUENCE [LARGE SCALE GENOMIC DNA]</scope>
    <source>
        <strain evidence="18">QJT</strain>
        <tissue evidence="18">Leaf</tissue>
    </source>
</reference>
<sequence length="511" mass="56743">MRLDAPCADPDKHGVLDWETRLKIIKGIAEGLLHLHESSRDSAIHRDLKPSNILLDENLNPKIADFDLAKLLDGDQTHGNANRPAGTMEQQEYFLTSYYSPSLPFRSDETPVVPPKNTHSLSLDLGDLVYVNLCHTVNSPNTSNEVLENFLNSLVDEASASSSTRNGGSPHLFYTKEARFGSLLTIYGLVQCTPDITSPQCRDCLGVAIAQIPISSCLATLRGRQAQPSCFLQYDLHPFYQSPHSTAKGNRKNLKGTIALVIGSFLIVLICICIFLLCKRNNKSHNSVRHTTPEATRTDVFPDQDVEVNATTTEPLQFDFNIVRAATNDFSLANKLGEGRFGPVYKGQLSDGQNVAVRRLSRYFRLGEDEFKKEVALLAKLKTGSMAPEYAMHGCFSVKSDVYGFGAWRHWKEGTASQLINPNITVRASSMSEVVRCIQIALLCVQDEPADRPSMRSVMYMIHYFLRPELPSRPSSLVNSETASSIFTGTNQSHSAEQDQVDVVDLMIYPR</sequence>
<dbReference type="Pfam" id="PF00069">
    <property type="entry name" value="Pkinase"/>
    <property type="match status" value="1"/>
</dbReference>
<evidence type="ECO:0000313" key="19">
    <source>
        <dbReference type="Proteomes" id="UP001417504"/>
    </source>
</evidence>
<feature type="domain" description="Gnk2-homologous" evidence="17">
    <location>
        <begin position="129"/>
        <end position="239"/>
    </location>
</feature>
<keyword evidence="8" id="KW-0547">Nucleotide-binding</keyword>
<evidence type="ECO:0000256" key="15">
    <source>
        <dbReference type="SAM" id="Phobius"/>
    </source>
</evidence>
<evidence type="ECO:0000256" key="10">
    <source>
        <dbReference type="ARBA" id="ARBA00022840"/>
    </source>
</evidence>
<keyword evidence="6" id="KW-0732">Signal</keyword>
<dbReference type="Pfam" id="PF01657">
    <property type="entry name" value="Stress-antifung"/>
    <property type="match status" value="1"/>
</dbReference>
<dbReference type="CDD" id="cd23509">
    <property type="entry name" value="Gnk2-like"/>
    <property type="match status" value="1"/>
</dbReference>
<comment type="catalytic activity">
    <reaction evidence="13">
        <text>L-threonyl-[protein] + ATP = O-phospho-L-threonyl-[protein] + ADP + H(+)</text>
        <dbReference type="Rhea" id="RHEA:46608"/>
        <dbReference type="Rhea" id="RHEA-COMP:11060"/>
        <dbReference type="Rhea" id="RHEA-COMP:11605"/>
        <dbReference type="ChEBI" id="CHEBI:15378"/>
        <dbReference type="ChEBI" id="CHEBI:30013"/>
        <dbReference type="ChEBI" id="CHEBI:30616"/>
        <dbReference type="ChEBI" id="CHEBI:61977"/>
        <dbReference type="ChEBI" id="CHEBI:456216"/>
        <dbReference type="EC" id="2.7.11.1"/>
    </reaction>
</comment>
<evidence type="ECO:0000256" key="7">
    <source>
        <dbReference type="ARBA" id="ARBA00022737"/>
    </source>
</evidence>
<dbReference type="Proteomes" id="UP001417504">
    <property type="component" value="Unassembled WGS sequence"/>
</dbReference>
<keyword evidence="5 15" id="KW-0812">Transmembrane</keyword>
<feature type="transmembrane region" description="Helical" evidence="15">
    <location>
        <begin position="258"/>
        <end position="277"/>
    </location>
</feature>
<keyword evidence="7" id="KW-0677">Repeat</keyword>
<dbReference type="SUPFAM" id="SSF56112">
    <property type="entry name" value="Protein kinase-like (PK-like)"/>
    <property type="match status" value="2"/>
</dbReference>
<keyword evidence="10" id="KW-0067">ATP-binding</keyword>
<keyword evidence="11 15" id="KW-1133">Transmembrane helix</keyword>
<evidence type="ECO:0000256" key="6">
    <source>
        <dbReference type="ARBA" id="ARBA00022729"/>
    </source>
</evidence>
<keyword evidence="19" id="KW-1185">Reference proteome</keyword>
<evidence type="ECO:0000256" key="11">
    <source>
        <dbReference type="ARBA" id="ARBA00022989"/>
    </source>
</evidence>
<dbReference type="Gene3D" id="1.10.510.10">
    <property type="entry name" value="Transferase(Phosphotransferase) domain 1"/>
    <property type="match status" value="2"/>
</dbReference>
<dbReference type="GO" id="GO:0005886">
    <property type="term" value="C:plasma membrane"/>
    <property type="evidence" value="ECO:0007669"/>
    <property type="project" value="TreeGrafter"/>
</dbReference>